<reference evidence="4 5" key="1">
    <citation type="submission" date="2024-02" db="EMBL/GenBank/DDBJ databases">
        <title>Genome sequence of Aquincola sp. MAHUQ-54.</title>
        <authorList>
            <person name="Huq M.A."/>
        </authorList>
    </citation>
    <scope>NUCLEOTIDE SEQUENCE [LARGE SCALE GENOMIC DNA]</scope>
    <source>
        <strain evidence="4 5">MAHUQ-54</strain>
    </source>
</reference>
<organism evidence="4 5">
    <name type="scientific">Aquincola agrisoli</name>
    <dbReference type="NCBI Taxonomy" id="3119538"/>
    <lineage>
        <taxon>Bacteria</taxon>
        <taxon>Pseudomonadati</taxon>
        <taxon>Pseudomonadota</taxon>
        <taxon>Betaproteobacteria</taxon>
        <taxon>Burkholderiales</taxon>
        <taxon>Sphaerotilaceae</taxon>
        <taxon>Aquincola</taxon>
    </lineage>
</organism>
<evidence type="ECO:0000259" key="3">
    <source>
        <dbReference type="PROSITE" id="PS50035"/>
    </source>
</evidence>
<keyword evidence="5" id="KW-1185">Reference proteome</keyword>
<feature type="region of interest" description="Disordered" evidence="1">
    <location>
        <begin position="248"/>
        <end position="299"/>
    </location>
</feature>
<dbReference type="Pfam" id="PF13091">
    <property type="entry name" value="PLDc_2"/>
    <property type="match status" value="2"/>
</dbReference>
<dbReference type="InterPro" id="IPR025202">
    <property type="entry name" value="PLD-like_dom"/>
</dbReference>
<dbReference type="Gene3D" id="3.30.870.10">
    <property type="entry name" value="Endonuclease Chain A"/>
    <property type="match status" value="2"/>
</dbReference>
<dbReference type="CDD" id="cd09113">
    <property type="entry name" value="PLDc_ymdC_like_2"/>
    <property type="match status" value="1"/>
</dbReference>
<dbReference type="EMBL" id="JAZIBG010000049">
    <property type="protein sequence ID" value="MEF7616835.1"/>
    <property type="molecule type" value="Genomic_DNA"/>
</dbReference>
<dbReference type="GO" id="GO:0032049">
    <property type="term" value="P:cardiolipin biosynthetic process"/>
    <property type="evidence" value="ECO:0007669"/>
    <property type="project" value="UniProtKB-ARBA"/>
</dbReference>
<dbReference type="GO" id="GO:0030572">
    <property type="term" value="F:phosphatidyltransferase activity"/>
    <property type="evidence" value="ECO:0007669"/>
    <property type="project" value="UniProtKB-ARBA"/>
</dbReference>
<dbReference type="SMART" id="SM00155">
    <property type="entry name" value="PLDc"/>
    <property type="match status" value="2"/>
</dbReference>
<name>A0AAW9QPC1_9BURK</name>
<dbReference type="PANTHER" id="PTHR21248">
    <property type="entry name" value="CARDIOLIPIN SYNTHASE"/>
    <property type="match status" value="1"/>
</dbReference>
<feature type="compositionally biased region" description="Low complexity" evidence="1">
    <location>
        <begin position="248"/>
        <end position="270"/>
    </location>
</feature>
<dbReference type="AlphaFoldDB" id="A0AAW9QPC1"/>
<evidence type="ECO:0000313" key="4">
    <source>
        <dbReference type="EMBL" id="MEF7616835.1"/>
    </source>
</evidence>
<proteinExistence type="predicted"/>
<protein>
    <submittedName>
        <fullName evidence="4">Phospholipase D family protein</fullName>
    </submittedName>
</protein>
<dbReference type="PROSITE" id="PS51257">
    <property type="entry name" value="PROKAR_LIPOPROTEIN"/>
    <property type="match status" value="1"/>
</dbReference>
<dbReference type="InterPro" id="IPR001736">
    <property type="entry name" value="PLipase_D/transphosphatidylase"/>
</dbReference>
<feature type="domain" description="PLD phosphodiesterase" evidence="3">
    <location>
        <begin position="172"/>
        <end position="199"/>
    </location>
</feature>
<sequence>MGSFRRLSLFAATLCSAFLLQACAALPPLPPRTASRAIDPGTPSPLAQRVAAERAGVSPQHSGVRLLAGGEEALATLIALADQAEHTLDLQYYAVLNEASSRALLQRVRAAAERGVRVRLLIDDFNTSGTDDALLRLTRHPKIEVRLYNPLPAGRFSIVTRVMASLHDIGRINSRMHNKQLVADNALAVTGGRNLGDAYFLQAAEANFVDLDVLVAGPVVQQLSATFDRYWNSELAYPADTIIPASAAASEPQASAPSALPQARAQAPAAGRTAREDPAPAASAPPLPPAASVPLDAPSGLAPETVARLREQVDQQRKAPLKLQWMPARLWADRPSKSLQQGTPSPDEIMFDDFTGLMRSARSEVFLITPYFVPGQGGMALIRDMRARGVRVRILTASLAGTDAPAVHIGYSRYREGLLAMGVELFELRAEPGGPQPPRWGGVHSRTNLHAKAMLVDGRTVVVGSMNFDPRSENLNTEMGLVMRSPALAKQLEGLLADIMRTGAYRLDLDGEGRGLRWTLTDEQGGRSVSTREPDVSMLKLLGLKLISPLAPEEML</sequence>
<dbReference type="PANTHER" id="PTHR21248:SF12">
    <property type="entry name" value="CARDIOLIPIN SYNTHASE C"/>
    <property type="match status" value="1"/>
</dbReference>
<dbReference type="SUPFAM" id="SSF56024">
    <property type="entry name" value="Phospholipase D/nuclease"/>
    <property type="match status" value="2"/>
</dbReference>
<dbReference type="RefSeq" id="WP_332292429.1">
    <property type="nucleotide sequence ID" value="NZ_JAZIBG010000049.1"/>
</dbReference>
<dbReference type="CDD" id="cd09111">
    <property type="entry name" value="PLDc_ymdC_like_1"/>
    <property type="match status" value="1"/>
</dbReference>
<feature type="chain" id="PRO_5043880661" evidence="2">
    <location>
        <begin position="25"/>
        <end position="556"/>
    </location>
</feature>
<keyword evidence="2" id="KW-0732">Signal</keyword>
<evidence type="ECO:0000256" key="1">
    <source>
        <dbReference type="SAM" id="MobiDB-lite"/>
    </source>
</evidence>
<gene>
    <name evidence="4" type="ORF">V4F39_23175</name>
</gene>
<comment type="caution">
    <text evidence="4">The sequence shown here is derived from an EMBL/GenBank/DDBJ whole genome shotgun (WGS) entry which is preliminary data.</text>
</comment>
<dbReference type="Proteomes" id="UP001336250">
    <property type="component" value="Unassembled WGS sequence"/>
</dbReference>
<accession>A0AAW9QPC1</accession>
<evidence type="ECO:0000313" key="5">
    <source>
        <dbReference type="Proteomes" id="UP001336250"/>
    </source>
</evidence>
<dbReference type="PROSITE" id="PS50035">
    <property type="entry name" value="PLD"/>
    <property type="match status" value="2"/>
</dbReference>
<feature type="signal peptide" evidence="2">
    <location>
        <begin position="1"/>
        <end position="24"/>
    </location>
</feature>
<feature type="domain" description="PLD phosphodiesterase" evidence="3">
    <location>
        <begin position="445"/>
        <end position="472"/>
    </location>
</feature>
<evidence type="ECO:0000256" key="2">
    <source>
        <dbReference type="SAM" id="SignalP"/>
    </source>
</evidence>